<accession>A0ABV5FY77</accession>
<comment type="caution">
    <text evidence="2">The sequence shown here is derived from an EMBL/GenBank/DDBJ whole genome shotgun (WGS) entry which is preliminary data.</text>
</comment>
<protein>
    <submittedName>
        <fullName evidence="2">Uncharacterized protein</fullName>
    </submittedName>
</protein>
<feature type="compositionally biased region" description="Basic and acidic residues" evidence="1">
    <location>
        <begin position="7"/>
        <end position="16"/>
    </location>
</feature>
<evidence type="ECO:0000313" key="3">
    <source>
        <dbReference type="Proteomes" id="UP001589575"/>
    </source>
</evidence>
<dbReference type="Proteomes" id="UP001589575">
    <property type="component" value="Unassembled WGS sequence"/>
</dbReference>
<evidence type="ECO:0000256" key="1">
    <source>
        <dbReference type="SAM" id="MobiDB-lite"/>
    </source>
</evidence>
<keyword evidence="3" id="KW-1185">Reference proteome</keyword>
<feature type="region of interest" description="Disordered" evidence="1">
    <location>
        <begin position="1"/>
        <end position="88"/>
    </location>
</feature>
<dbReference type="EMBL" id="JBHMFI010000001">
    <property type="protein sequence ID" value="MFB9071640.1"/>
    <property type="molecule type" value="Genomic_DNA"/>
</dbReference>
<name>A0ABV5FY77_9MICC</name>
<sequence>MTTGWRWPDDCSECGHRPAAGPSFGPAERVLPPALAAHPRPTRIRVAGGDRGPAGRRRRPGSAVDDRLARGRPAGRRSRRRRPSPGCR</sequence>
<organism evidence="2 3">
    <name type="scientific">Citricoccus parietis</name>
    <dbReference type="NCBI Taxonomy" id="592307"/>
    <lineage>
        <taxon>Bacteria</taxon>
        <taxon>Bacillati</taxon>
        <taxon>Actinomycetota</taxon>
        <taxon>Actinomycetes</taxon>
        <taxon>Micrococcales</taxon>
        <taxon>Micrococcaceae</taxon>
        <taxon>Citricoccus</taxon>
    </lineage>
</organism>
<reference evidence="2 3" key="1">
    <citation type="submission" date="2024-09" db="EMBL/GenBank/DDBJ databases">
        <authorList>
            <person name="Sun Q."/>
            <person name="Mori K."/>
        </authorList>
    </citation>
    <scope>NUCLEOTIDE SEQUENCE [LARGE SCALE GENOMIC DNA]</scope>
    <source>
        <strain evidence="2 3">CCM 7609</strain>
    </source>
</reference>
<gene>
    <name evidence="2" type="ORF">ACFFX0_10675</name>
</gene>
<feature type="compositionally biased region" description="Basic residues" evidence="1">
    <location>
        <begin position="73"/>
        <end position="88"/>
    </location>
</feature>
<proteinExistence type="predicted"/>
<evidence type="ECO:0000313" key="2">
    <source>
        <dbReference type="EMBL" id="MFB9071640.1"/>
    </source>
</evidence>